<dbReference type="GO" id="GO:0038023">
    <property type="term" value="F:signaling receptor activity"/>
    <property type="evidence" value="ECO:0007669"/>
    <property type="project" value="InterPro"/>
</dbReference>
<keyword evidence="4 14" id="KW-1134">Transmembrane beta strand</keyword>
<protein>
    <submittedName>
        <fullName evidence="19">Putative outer membrane ferric siderophore receptor</fullName>
    </submittedName>
</protein>
<dbReference type="RefSeq" id="WP_003116241.1">
    <property type="nucleotide sequence ID" value="NC_008463.1"/>
</dbReference>
<evidence type="ECO:0000256" key="6">
    <source>
        <dbReference type="ARBA" id="ARBA00022692"/>
    </source>
</evidence>
<dbReference type="FunFam" id="2.170.130.10:FF:000001">
    <property type="entry name" value="Catecholate siderophore TonB-dependent receptor"/>
    <property type="match status" value="1"/>
</dbReference>
<keyword evidence="3 14" id="KW-0813">Transport</keyword>
<proteinExistence type="inferred from homology"/>
<dbReference type="KEGG" id="pau:PA14_58570"/>
<reference evidence="19 20" key="1">
    <citation type="journal article" date="2006" name="Genome Biol.">
        <title>Genomic analysis reveals that Pseudomonas aeruginosa virulence is combinatorial.</title>
        <authorList>
            <person name="Lee D.G."/>
            <person name="Urbach J.M."/>
            <person name="Wu G."/>
            <person name="Liberati N.T."/>
            <person name="Feinbaum R.L."/>
            <person name="Miyata S."/>
            <person name="Diggins L.T."/>
            <person name="He J."/>
            <person name="Saucier M."/>
            <person name="Deziel E."/>
            <person name="Friedman L."/>
            <person name="Li L."/>
            <person name="Grills G."/>
            <person name="Montgomery K."/>
            <person name="Kucherlapati R."/>
            <person name="Rahme L.G."/>
            <person name="Ausubel F.M."/>
        </authorList>
    </citation>
    <scope>NUCLEOTIDE SEQUENCE [LARGE SCALE GENOMIC DNA]</scope>
    <source>
        <strain evidence="19 20">UCBPP-PA14</strain>
    </source>
</reference>
<evidence type="ECO:0000256" key="10">
    <source>
        <dbReference type="ARBA" id="ARBA00023077"/>
    </source>
</evidence>
<evidence type="ECO:0000256" key="16">
    <source>
        <dbReference type="SAM" id="SignalP"/>
    </source>
</evidence>
<dbReference type="PROSITE" id="PS52016">
    <property type="entry name" value="TONB_DEPENDENT_REC_3"/>
    <property type="match status" value="1"/>
</dbReference>
<evidence type="ECO:0000256" key="13">
    <source>
        <dbReference type="ARBA" id="ARBA00023237"/>
    </source>
</evidence>
<dbReference type="HOGENOM" id="CLU_008287_9_1_6"/>
<evidence type="ECO:0000259" key="17">
    <source>
        <dbReference type="Pfam" id="PF00593"/>
    </source>
</evidence>
<evidence type="ECO:0000313" key="19">
    <source>
        <dbReference type="EMBL" id="ABJ13780.1"/>
    </source>
</evidence>
<organism evidence="19 20">
    <name type="scientific">Pseudomonas aeruginosa (strain UCBPP-PA14)</name>
    <dbReference type="NCBI Taxonomy" id="208963"/>
    <lineage>
        <taxon>Bacteria</taxon>
        <taxon>Pseudomonadati</taxon>
        <taxon>Pseudomonadota</taxon>
        <taxon>Gammaproteobacteria</taxon>
        <taxon>Pseudomonadales</taxon>
        <taxon>Pseudomonadaceae</taxon>
        <taxon>Pseudomonas</taxon>
    </lineage>
</organism>
<keyword evidence="13 14" id="KW-0998">Cell outer membrane</keyword>
<dbReference type="PANTHER" id="PTHR32552">
    <property type="entry name" value="FERRICHROME IRON RECEPTOR-RELATED"/>
    <property type="match status" value="1"/>
</dbReference>
<keyword evidence="8" id="KW-0408">Iron</keyword>
<dbReference type="CDD" id="cd01347">
    <property type="entry name" value="ligand_gated_channel"/>
    <property type="match status" value="1"/>
</dbReference>
<evidence type="ECO:0000256" key="7">
    <source>
        <dbReference type="ARBA" id="ARBA00022729"/>
    </source>
</evidence>
<evidence type="ECO:0000256" key="1">
    <source>
        <dbReference type="ARBA" id="ARBA00004571"/>
    </source>
</evidence>
<dbReference type="InterPro" id="IPR037066">
    <property type="entry name" value="Plug_dom_sf"/>
</dbReference>
<dbReference type="Pfam" id="PF00593">
    <property type="entry name" value="TonB_dep_Rec_b-barrel"/>
    <property type="match status" value="1"/>
</dbReference>
<comment type="subcellular location">
    <subcellularLocation>
        <location evidence="1 14">Cell outer membrane</location>
        <topology evidence="1 14">Multi-pass membrane protein</topology>
    </subcellularLocation>
</comment>
<dbReference type="GO" id="GO:0015891">
    <property type="term" value="P:siderophore transport"/>
    <property type="evidence" value="ECO:0007669"/>
    <property type="project" value="InterPro"/>
</dbReference>
<dbReference type="Gene3D" id="2.170.130.10">
    <property type="entry name" value="TonB-dependent receptor, plug domain"/>
    <property type="match status" value="1"/>
</dbReference>
<dbReference type="InterPro" id="IPR000531">
    <property type="entry name" value="Beta-barrel_TonB"/>
</dbReference>
<evidence type="ECO:0000256" key="4">
    <source>
        <dbReference type="ARBA" id="ARBA00022452"/>
    </source>
</evidence>
<keyword evidence="11 14" id="KW-0472">Membrane</keyword>
<evidence type="ECO:0000259" key="18">
    <source>
        <dbReference type="Pfam" id="PF07715"/>
    </source>
</evidence>
<dbReference type="InterPro" id="IPR039426">
    <property type="entry name" value="TonB-dep_rcpt-like"/>
</dbReference>
<dbReference type="Proteomes" id="UP000000653">
    <property type="component" value="Chromosome"/>
</dbReference>
<feature type="domain" description="TonB-dependent receptor-like beta-barrel" evidence="17">
    <location>
        <begin position="254"/>
        <end position="722"/>
    </location>
</feature>
<dbReference type="BioCyc" id="PAER208963:G1G74-4933-MONOMER"/>
<evidence type="ECO:0000256" key="12">
    <source>
        <dbReference type="ARBA" id="ARBA00023170"/>
    </source>
</evidence>
<evidence type="ECO:0000256" key="15">
    <source>
        <dbReference type="RuleBase" id="RU003357"/>
    </source>
</evidence>
<keyword evidence="7 16" id="KW-0732">Signal</keyword>
<feature type="chain" id="PRO_5030007779" evidence="16">
    <location>
        <begin position="36"/>
        <end position="753"/>
    </location>
</feature>
<gene>
    <name evidence="19" type="primary">piuA</name>
    <name evidence="19" type="ordered locus">PA14_58570</name>
</gene>
<dbReference type="InterPro" id="IPR010105">
    <property type="entry name" value="TonB_sidphr_rcpt"/>
</dbReference>
<dbReference type="GO" id="GO:0015344">
    <property type="term" value="F:siderophore uptake transmembrane transporter activity"/>
    <property type="evidence" value="ECO:0007669"/>
    <property type="project" value="TreeGrafter"/>
</dbReference>
<evidence type="ECO:0000256" key="14">
    <source>
        <dbReference type="PROSITE-ProRule" id="PRU01360"/>
    </source>
</evidence>
<dbReference type="DrugBank" id="DB14879">
    <property type="generic name" value="Cefiderocol"/>
</dbReference>
<dbReference type="InterPro" id="IPR036942">
    <property type="entry name" value="Beta-barrel_TonB_sf"/>
</dbReference>
<keyword evidence="5" id="KW-0410">Iron transport</keyword>
<dbReference type="GO" id="GO:0009279">
    <property type="term" value="C:cell outer membrane"/>
    <property type="evidence" value="ECO:0007669"/>
    <property type="project" value="UniProtKB-SubCell"/>
</dbReference>
<accession>A0A0H2ZGX7</accession>
<dbReference type="EMBL" id="CP000438">
    <property type="protein sequence ID" value="ABJ13780.1"/>
    <property type="molecule type" value="Genomic_DNA"/>
</dbReference>
<keyword evidence="6 14" id="KW-0812">Transmembrane</keyword>
<keyword evidence="12 19" id="KW-0675">Receptor</keyword>
<keyword evidence="9" id="KW-0406">Ion transport</keyword>
<feature type="domain" description="TonB-dependent receptor plug" evidence="18">
    <location>
        <begin position="80"/>
        <end position="178"/>
    </location>
</feature>
<feature type="signal peptide" evidence="16">
    <location>
        <begin position="1"/>
        <end position="35"/>
    </location>
</feature>
<evidence type="ECO:0000256" key="5">
    <source>
        <dbReference type="ARBA" id="ARBA00022496"/>
    </source>
</evidence>
<dbReference type="SUPFAM" id="SSF56935">
    <property type="entry name" value="Porins"/>
    <property type="match status" value="1"/>
</dbReference>
<evidence type="ECO:0000313" key="20">
    <source>
        <dbReference type="Proteomes" id="UP000000653"/>
    </source>
</evidence>
<dbReference type="Gene3D" id="2.40.170.20">
    <property type="entry name" value="TonB-dependent receptor, beta-barrel domain"/>
    <property type="match status" value="1"/>
</dbReference>
<dbReference type="Pfam" id="PF07715">
    <property type="entry name" value="Plug"/>
    <property type="match status" value="1"/>
</dbReference>
<dbReference type="AlphaFoldDB" id="A0A0H2ZGX7"/>
<evidence type="ECO:0000256" key="8">
    <source>
        <dbReference type="ARBA" id="ARBA00023004"/>
    </source>
</evidence>
<comment type="similarity">
    <text evidence="2 14 15">Belongs to the TonB-dependent receptor family.</text>
</comment>
<evidence type="ECO:0000256" key="2">
    <source>
        <dbReference type="ARBA" id="ARBA00009810"/>
    </source>
</evidence>
<evidence type="ECO:0000256" key="3">
    <source>
        <dbReference type="ARBA" id="ARBA00022448"/>
    </source>
</evidence>
<dbReference type="PANTHER" id="PTHR32552:SF89">
    <property type="entry name" value="CATECHOLATE SIDEROPHORE RECEPTOR FIU"/>
    <property type="match status" value="1"/>
</dbReference>
<dbReference type="InterPro" id="IPR012910">
    <property type="entry name" value="Plug_dom"/>
</dbReference>
<keyword evidence="10 15" id="KW-0798">TonB box</keyword>
<dbReference type="NCBIfam" id="TIGR01783">
    <property type="entry name" value="TonB-siderophor"/>
    <property type="match status" value="1"/>
</dbReference>
<evidence type="ECO:0000256" key="11">
    <source>
        <dbReference type="ARBA" id="ARBA00023136"/>
    </source>
</evidence>
<evidence type="ECO:0000256" key="9">
    <source>
        <dbReference type="ARBA" id="ARBA00023065"/>
    </source>
</evidence>
<sequence length="753" mass="82346">MSRQSTDTAVSSQRLLASAIGVAITAIAAPQAAHADEAGQKKTDKDRVLSLDAATIVGEQQDETTYNVDRSASKKYTAPLLDTPKTVTVIPQQVIKDTGALTLADALRTTPGITFGAGEGGNPAGDRPFIRGFNAESDTFLDGMRDVASQTREVFNVEQIEVSKGPGSAYTGAGSTGGSLNLISKTAKQDNFTDAGFTWGSDQTRRTTLDVNRMIGDNAAFRLNLMKHDAHVAGRDEVSVSRWGVAPTVTFGFDTPTRATLSYYHLSTDDMPDYGLPLTNVNRSKANPSKPASVDRDNFYGLKDRDYRKSTTDSGTFRIEHDLNDNLTLSNSTRLVRTTLDYIVSNPDDSRGNVANGYVYRSAKSRNSTSKGWVNQTDLKANFETGFIKHTLVTGLEFSYEDVHNRPYAITSGGGAGNTCNARLLASGDCTSLNRPTPGDNWTGSITDGLAYTDTDTKTSAAYVFDTLKLSEQWELNLGLRYDDFDTKSSGYQTAGRNGPAGYFKRENNSHFWNYQTGLVYKPAPNGSIYLAWSTSSNPTGETGGEGQADISVGNNGLDPERNRNLELGTKWAFFDDALSLNAALFRTDKTNARVASPDVSTLQVLDGEQRVQGVELGFNGKLTEKWKVFGGYTYLDSEIRKSTVKSDEGNKMPQTAQNNFTLWTTYDLLQNFTIGGGTTYVDKQYGNTANSTYIPSYWRYDAMASYKVSKNVDLQLNVQNLTDKRYFDQVYSTHMAHVAPGRTALLGVNFHF</sequence>
<name>A0A0H2ZGX7_PSEAB</name>